<sequence>MKKAAAKLKKPYAHATSGTSTARPLRVPQTEAAAVAATATVTTTAKRNTLYLACALKSTTAWKTRLRPRQRSKKRTRPDATRSVWPLAAFRCVCHSLQLAVSTASEKTLPRNIEFLIKETYNWFSHSSIRQLSYKQIYSLINNGEEPLKILKMAATRWISIEPALKRVLDQWNSLKAHFDIVRVEPILIF</sequence>
<evidence type="ECO:0000256" key="1">
    <source>
        <dbReference type="SAM" id="MobiDB-lite"/>
    </source>
</evidence>
<organism evidence="2 3">
    <name type="scientific">Molorchus minor</name>
    <dbReference type="NCBI Taxonomy" id="1323400"/>
    <lineage>
        <taxon>Eukaryota</taxon>
        <taxon>Metazoa</taxon>
        <taxon>Ecdysozoa</taxon>
        <taxon>Arthropoda</taxon>
        <taxon>Hexapoda</taxon>
        <taxon>Insecta</taxon>
        <taxon>Pterygota</taxon>
        <taxon>Neoptera</taxon>
        <taxon>Endopterygota</taxon>
        <taxon>Coleoptera</taxon>
        <taxon>Polyphaga</taxon>
        <taxon>Cucujiformia</taxon>
        <taxon>Chrysomeloidea</taxon>
        <taxon>Cerambycidae</taxon>
        <taxon>Lamiinae</taxon>
        <taxon>Monochamini</taxon>
        <taxon>Molorchus</taxon>
    </lineage>
</organism>
<comment type="caution">
    <text evidence="2">The sequence shown here is derived from an EMBL/GenBank/DDBJ whole genome shotgun (WGS) entry which is preliminary data.</text>
</comment>
<dbReference type="PANTHER" id="PTHR37162">
    <property type="entry name" value="HAT FAMILY DIMERISATION DOMAINCONTAINING PROTEIN-RELATED"/>
    <property type="match status" value="1"/>
</dbReference>
<reference evidence="2" key="1">
    <citation type="journal article" date="2023" name="Insect Mol. Biol.">
        <title>Genome sequencing provides insights into the evolution of gene families encoding plant cell wall-degrading enzymes in longhorned beetles.</title>
        <authorList>
            <person name="Shin N.R."/>
            <person name="Okamura Y."/>
            <person name="Kirsch R."/>
            <person name="Pauchet Y."/>
        </authorList>
    </citation>
    <scope>NUCLEOTIDE SEQUENCE</scope>
    <source>
        <strain evidence="2">MMC_N1</strain>
    </source>
</reference>
<dbReference type="EMBL" id="JAPWTJ010002274">
    <property type="protein sequence ID" value="KAJ8966915.1"/>
    <property type="molecule type" value="Genomic_DNA"/>
</dbReference>
<name>A0ABQ9IVH3_9CUCU</name>
<proteinExistence type="predicted"/>
<dbReference type="PANTHER" id="PTHR37162:SF1">
    <property type="entry name" value="BED-TYPE DOMAIN-CONTAINING PROTEIN"/>
    <property type="match status" value="1"/>
</dbReference>
<accession>A0ABQ9IVH3</accession>
<dbReference type="Proteomes" id="UP001162164">
    <property type="component" value="Unassembled WGS sequence"/>
</dbReference>
<protein>
    <submittedName>
        <fullName evidence="2">Uncharacterized protein</fullName>
    </submittedName>
</protein>
<keyword evidence="3" id="KW-1185">Reference proteome</keyword>
<dbReference type="SUPFAM" id="SSF53098">
    <property type="entry name" value="Ribonuclease H-like"/>
    <property type="match status" value="1"/>
</dbReference>
<evidence type="ECO:0000313" key="3">
    <source>
        <dbReference type="Proteomes" id="UP001162164"/>
    </source>
</evidence>
<evidence type="ECO:0000313" key="2">
    <source>
        <dbReference type="EMBL" id="KAJ8966915.1"/>
    </source>
</evidence>
<dbReference type="InterPro" id="IPR012337">
    <property type="entry name" value="RNaseH-like_sf"/>
</dbReference>
<gene>
    <name evidence="2" type="ORF">NQ317_009498</name>
</gene>
<feature type="region of interest" description="Disordered" evidence="1">
    <location>
        <begin position="1"/>
        <end position="24"/>
    </location>
</feature>
<feature type="compositionally biased region" description="Basic residues" evidence="1">
    <location>
        <begin position="1"/>
        <end position="12"/>
    </location>
</feature>